<dbReference type="SUPFAM" id="SSF53474">
    <property type="entry name" value="alpha/beta-Hydrolases"/>
    <property type="match status" value="1"/>
</dbReference>
<feature type="domain" description="AB hydrolase-1" evidence="1">
    <location>
        <begin position="14"/>
        <end position="198"/>
    </location>
</feature>
<dbReference type="HOGENOM" id="CLU_101780_0_0_6"/>
<gene>
    <name evidence="2" type="ordered locus">HCH_01976</name>
</gene>
<accession>Q2SKL5</accession>
<dbReference type="InterPro" id="IPR000073">
    <property type="entry name" value="AB_hydrolase_1"/>
</dbReference>
<dbReference type="STRING" id="349521.HCH_01976"/>
<keyword evidence="2" id="KW-0378">Hydrolase</keyword>
<keyword evidence="2" id="KW-0012">Acyltransferase</keyword>
<keyword evidence="2" id="KW-0808">Transferase</keyword>
<dbReference type="PANTHER" id="PTHR43194">
    <property type="entry name" value="HYDROLASE ALPHA/BETA FOLD FAMILY"/>
    <property type="match status" value="1"/>
</dbReference>
<dbReference type="ESTHER" id="hahch-q2skl5">
    <property type="family name" value="6_AlphaBeta_hydrolase"/>
</dbReference>
<dbReference type="Pfam" id="PF12697">
    <property type="entry name" value="Abhydrolase_6"/>
    <property type="match status" value="1"/>
</dbReference>
<dbReference type="EMBL" id="CP000155">
    <property type="protein sequence ID" value="ABC28809.1"/>
    <property type="molecule type" value="Genomic_DNA"/>
</dbReference>
<dbReference type="Gene3D" id="3.40.50.1820">
    <property type="entry name" value="alpha/beta hydrolase"/>
    <property type="match status" value="1"/>
</dbReference>
<evidence type="ECO:0000313" key="3">
    <source>
        <dbReference type="Proteomes" id="UP000000238"/>
    </source>
</evidence>
<reference evidence="2 3" key="1">
    <citation type="journal article" date="2005" name="Nucleic Acids Res.">
        <title>Genomic blueprint of Hahella chejuensis, a marine microbe producing an algicidal agent.</title>
        <authorList>
            <person name="Jeong H."/>
            <person name="Yim J.H."/>
            <person name="Lee C."/>
            <person name="Choi S.-H."/>
            <person name="Park Y.K."/>
            <person name="Yoon S.H."/>
            <person name="Hur C.-G."/>
            <person name="Kang H.-Y."/>
            <person name="Kim D."/>
            <person name="Lee H.H."/>
            <person name="Park K.H."/>
            <person name="Park S.-H."/>
            <person name="Park H.-S."/>
            <person name="Lee H.K."/>
            <person name="Oh T.K."/>
            <person name="Kim J.F."/>
        </authorList>
    </citation>
    <scope>NUCLEOTIDE SEQUENCE [LARGE SCALE GENOMIC DNA]</scope>
    <source>
        <strain evidence="2 3">KCTC 2396</strain>
    </source>
</reference>
<dbReference type="PANTHER" id="PTHR43194:SF2">
    <property type="entry name" value="PEROXISOMAL MEMBRANE PROTEIN LPX1"/>
    <property type="match status" value="1"/>
</dbReference>
<proteinExistence type="predicted"/>
<dbReference type="GO" id="GO:0016746">
    <property type="term" value="F:acyltransferase activity"/>
    <property type="evidence" value="ECO:0007669"/>
    <property type="project" value="UniProtKB-KW"/>
</dbReference>
<organism evidence="2 3">
    <name type="scientific">Hahella chejuensis (strain KCTC 2396)</name>
    <dbReference type="NCBI Taxonomy" id="349521"/>
    <lineage>
        <taxon>Bacteria</taxon>
        <taxon>Pseudomonadati</taxon>
        <taxon>Pseudomonadota</taxon>
        <taxon>Gammaproteobacteria</taxon>
        <taxon>Oceanospirillales</taxon>
        <taxon>Hahellaceae</taxon>
        <taxon>Hahella</taxon>
    </lineage>
</organism>
<dbReference type="InterPro" id="IPR050228">
    <property type="entry name" value="Carboxylesterase_BioH"/>
</dbReference>
<dbReference type="KEGG" id="hch:HCH_01976"/>
<dbReference type="Proteomes" id="UP000000238">
    <property type="component" value="Chromosome"/>
</dbReference>
<keyword evidence="3" id="KW-1185">Reference proteome</keyword>
<name>Q2SKL5_HAHCH</name>
<dbReference type="eggNOG" id="COG2267">
    <property type="taxonomic scope" value="Bacteria"/>
</dbReference>
<sequence>MQDGGEGFSLRGQAEHVRDLILNLDEGPCWVLGHSVGGAIAMMLAEAHPELVRGLISVEGNFTLNDAFWCRKVAAMSVSEWRASYSEMQSDPEAWLTRAEIEPTVERLEWARRILVNQSTDTVHAVANAVVRETAGAEYQDSIRRVVDSGLPLYLLSGERSDAGWDVPEYVRATALQSVRQKNTGHMMMLEAPDEFCAIVADFIRFS</sequence>
<protein>
    <submittedName>
        <fullName evidence="2">Predicted Hydrolase or acyltransferase (Alpha/beta hydrolase superfamily)</fullName>
    </submittedName>
</protein>
<evidence type="ECO:0000259" key="1">
    <source>
        <dbReference type="Pfam" id="PF12697"/>
    </source>
</evidence>
<dbReference type="GO" id="GO:0016787">
    <property type="term" value="F:hydrolase activity"/>
    <property type="evidence" value="ECO:0007669"/>
    <property type="project" value="UniProtKB-KW"/>
</dbReference>
<dbReference type="AlphaFoldDB" id="Q2SKL5"/>
<dbReference type="InterPro" id="IPR029058">
    <property type="entry name" value="AB_hydrolase_fold"/>
</dbReference>
<evidence type="ECO:0000313" key="2">
    <source>
        <dbReference type="EMBL" id="ABC28809.1"/>
    </source>
</evidence>